<reference evidence="2" key="1">
    <citation type="submission" date="2020-09" db="EMBL/GenBank/DDBJ databases">
        <title>Pelagicoccus enzymogenes sp. nov. with an EPS production, isolated from marine sediment.</title>
        <authorList>
            <person name="Feng X."/>
        </authorList>
    </citation>
    <scope>NUCLEOTIDE SEQUENCE</scope>
    <source>
        <strain evidence="2">NFK12</strain>
    </source>
</reference>
<dbReference type="InterPro" id="IPR010266">
    <property type="entry name" value="NnrS"/>
</dbReference>
<evidence type="ECO:0000313" key="2">
    <source>
        <dbReference type="EMBL" id="MBD5779751.1"/>
    </source>
</evidence>
<dbReference type="EMBL" id="JACYFG010000013">
    <property type="protein sequence ID" value="MBD5779751.1"/>
    <property type="molecule type" value="Genomic_DNA"/>
</dbReference>
<keyword evidence="1" id="KW-1133">Transmembrane helix</keyword>
<keyword evidence="1" id="KW-0812">Transmembrane</keyword>
<name>A0A927F9K7_9BACT</name>
<dbReference type="AlphaFoldDB" id="A0A927F9K7"/>
<feature type="transmembrane region" description="Helical" evidence="1">
    <location>
        <begin position="184"/>
        <end position="203"/>
    </location>
</feature>
<proteinExistence type="predicted"/>
<feature type="transmembrane region" description="Helical" evidence="1">
    <location>
        <begin position="91"/>
        <end position="110"/>
    </location>
</feature>
<gene>
    <name evidence="2" type="ORF">IEN85_09630</name>
</gene>
<dbReference type="RefSeq" id="WP_191616879.1">
    <property type="nucleotide sequence ID" value="NZ_JACYFG010000013.1"/>
</dbReference>
<feature type="transmembrane region" description="Helical" evidence="1">
    <location>
        <begin position="116"/>
        <end position="134"/>
    </location>
</feature>
<feature type="transmembrane region" description="Helical" evidence="1">
    <location>
        <begin position="339"/>
        <end position="360"/>
    </location>
</feature>
<feature type="transmembrane region" description="Helical" evidence="1">
    <location>
        <begin position="224"/>
        <end position="242"/>
    </location>
</feature>
<feature type="transmembrane region" description="Helical" evidence="1">
    <location>
        <begin position="304"/>
        <end position="327"/>
    </location>
</feature>
<feature type="transmembrane region" description="Helical" evidence="1">
    <location>
        <begin position="57"/>
        <end position="79"/>
    </location>
</feature>
<dbReference type="Pfam" id="PF05940">
    <property type="entry name" value="NnrS"/>
    <property type="match status" value="1"/>
</dbReference>
<keyword evidence="3" id="KW-1185">Reference proteome</keyword>
<feature type="transmembrane region" description="Helical" evidence="1">
    <location>
        <begin position="248"/>
        <end position="267"/>
    </location>
</feature>
<feature type="transmembrane region" description="Helical" evidence="1">
    <location>
        <begin position="24"/>
        <end position="45"/>
    </location>
</feature>
<feature type="transmembrane region" description="Helical" evidence="1">
    <location>
        <begin position="143"/>
        <end position="164"/>
    </location>
</feature>
<protein>
    <submittedName>
        <fullName evidence="2">NnrS family protein</fullName>
    </submittedName>
</protein>
<sequence length="405" mass="43281">MENSQCPANLTKPRFCELAVAEPFRIFFPLGMAQGIAGVALWPLYQIGLIRFYPLDAHIRLMSYGFLGSFVLGFLLTAGPRLLSCPSPTKLLVHLQLGLSLATALASLLNNVIADTAFLLQLGSLFAFAGYGFAKRQDLPPPGFLLGLAGLLSAFVGATCLLQLSHGNGGATSYTLSRVLLFQAFPALPIIGIGAFFFPKLIGSPNPQNFPENPLPSIPWLKRSAWAAATILLFLATIPLELKGHASAAYAIRALACGLYVAFETPLLKRSKSPTSQRLHLVLCCASLVASLLVIALYPHLRVAALHIFFIVGLTGSILLVSCRVIFGHSGSFKHARRSAKPLLIGIAILLGGAASRLLMDISPAWRTGEQYAAAALWLSVALSWIFLVAPKSATPDPDDTPCSH</sequence>
<comment type="caution">
    <text evidence="2">The sequence shown here is derived from an EMBL/GenBank/DDBJ whole genome shotgun (WGS) entry which is preliminary data.</text>
</comment>
<dbReference type="Proteomes" id="UP000622317">
    <property type="component" value="Unassembled WGS sequence"/>
</dbReference>
<accession>A0A927F9K7</accession>
<keyword evidence="1" id="KW-0472">Membrane</keyword>
<evidence type="ECO:0000313" key="3">
    <source>
        <dbReference type="Proteomes" id="UP000622317"/>
    </source>
</evidence>
<feature type="transmembrane region" description="Helical" evidence="1">
    <location>
        <begin position="279"/>
        <end position="298"/>
    </location>
</feature>
<feature type="transmembrane region" description="Helical" evidence="1">
    <location>
        <begin position="372"/>
        <end position="390"/>
    </location>
</feature>
<organism evidence="2 3">
    <name type="scientific">Pelagicoccus enzymogenes</name>
    <dbReference type="NCBI Taxonomy" id="2773457"/>
    <lineage>
        <taxon>Bacteria</taxon>
        <taxon>Pseudomonadati</taxon>
        <taxon>Verrucomicrobiota</taxon>
        <taxon>Opitutia</taxon>
        <taxon>Puniceicoccales</taxon>
        <taxon>Pelagicoccaceae</taxon>
        <taxon>Pelagicoccus</taxon>
    </lineage>
</organism>
<evidence type="ECO:0000256" key="1">
    <source>
        <dbReference type="SAM" id="Phobius"/>
    </source>
</evidence>